<keyword evidence="2" id="KW-1185">Reference proteome</keyword>
<reference evidence="1 2" key="1">
    <citation type="submission" date="2021-11" db="EMBL/GenBank/DDBJ databases">
        <authorList>
            <person name="Depoorter E."/>
        </authorList>
    </citation>
    <scope>NUCLEOTIDE SEQUENCE [LARGE SCALE GENOMIC DNA]</scope>
    <source>
        <strain evidence="1 2">LMG 24289</strain>
    </source>
</reference>
<dbReference type="EMBL" id="CAKKNS010000011">
    <property type="protein sequence ID" value="CAH0417518.1"/>
    <property type="molecule type" value="Genomic_DNA"/>
</dbReference>
<comment type="caution">
    <text evidence="1">The sequence shown here is derived from an EMBL/GenBank/DDBJ whole genome shotgun (WGS) entry which is preliminary data.</text>
</comment>
<dbReference type="Gene3D" id="3.90.550.10">
    <property type="entry name" value="Spore Coat Polysaccharide Biosynthesis Protein SpsA, Chain A"/>
    <property type="match status" value="1"/>
</dbReference>
<sequence length="230" mass="26265">MNVIITMAGKGTRAKNLFHTKKNKYAIEVHGKSMLERSLNGLKELFCQHFIFIVRSEFEERSLLVEVTTKLGIKHWDIAFVEGDTNGQATSALAAKPKLDSMDSIIIYNIDTEIVDFLDFPKNFAENDGWLLVTQVEGTRWSFVKSKNGLMTDVAEKRRISNQASVGMYGFKSFDVFEQLYLNHVDAVIREYGESYISPLYKFLLKSGLVAISNIPRKQVKFLDYEKDIS</sequence>
<evidence type="ECO:0000313" key="1">
    <source>
        <dbReference type="EMBL" id="CAH0417518.1"/>
    </source>
</evidence>
<evidence type="ECO:0000313" key="2">
    <source>
        <dbReference type="Proteomes" id="UP000789707"/>
    </source>
</evidence>
<dbReference type="RefSeq" id="WP_230097541.1">
    <property type="nucleotide sequence ID" value="NZ_CAKKNS010000011.1"/>
</dbReference>
<dbReference type="SUPFAM" id="SSF53448">
    <property type="entry name" value="Nucleotide-diphospho-sugar transferases"/>
    <property type="match status" value="1"/>
</dbReference>
<accession>A0ABM8Z7X8</accession>
<evidence type="ECO:0008006" key="3">
    <source>
        <dbReference type="Google" id="ProtNLM"/>
    </source>
</evidence>
<dbReference type="PIRSF" id="PIRSF028162">
    <property type="entry name" value="BcbE_prd"/>
    <property type="match status" value="1"/>
</dbReference>
<gene>
    <name evidence="1" type="ORF">WFA24289_01860</name>
</gene>
<organism evidence="1 2">
    <name type="scientific">Periweissella fabaria</name>
    <dbReference type="NCBI Taxonomy" id="546157"/>
    <lineage>
        <taxon>Bacteria</taxon>
        <taxon>Bacillati</taxon>
        <taxon>Bacillota</taxon>
        <taxon>Bacilli</taxon>
        <taxon>Lactobacillales</taxon>
        <taxon>Lactobacillaceae</taxon>
        <taxon>Periweissella</taxon>
    </lineage>
</organism>
<dbReference type="Proteomes" id="UP000789707">
    <property type="component" value="Unassembled WGS sequence"/>
</dbReference>
<name>A0ABM8Z7X8_9LACO</name>
<proteinExistence type="predicted"/>
<protein>
    <recommendedName>
        <fullName evidence="3">MobA-like NTP transferase domain-containing protein</fullName>
    </recommendedName>
</protein>
<dbReference type="InterPro" id="IPR016873">
    <property type="entry name" value="Caps_polysacc_synth_BcbE_prd"/>
</dbReference>
<dbReference type="InterPro" id="IPR029044">
    <property type="entry name" value="Nucleotide-diphossugar_trans"/>
</dbReference>